<reference evidence="2" key="1">
    <citation type="submission" date="2014-12" db="EMBL/GenBank/DDBJ databases">
        <title>Insight into the proteome of Arion vulgaris.</title>
        <authorList>
            <person name="Aradska J."/>
            <person name="Bulat T."/>
            <person name="Smidak R."/>
            <person name="Sarate P."/>
            <person name="Gangsoo J."/>
            <person name="Sialana F."/>
            <person name="Bilban M."/>
            <person name="Lubec G."/>
        </authorList>
    </citation>
    <scope>NUCLEOTIDE SEQUENCE</scope>
    <source>
        <tissue evidence="2">Skin</tissue>
    </source>
</reference>
<dbReference type="AlphaFoldDB" id="A0A0B6Y316"/>
<accession>A0A0B6Y316</accession>
<feature type="region of interest" description="Disordered" evidence="1">
    <location>
        <begin position="1"/>
        <end position="42"/>
    </location>
</feature>
<proteinExistence type="predicted"/>
<organism evidence="2">
    <name type="scientific">Arion vulgaris</name>
    <dbReference type="NCBI Taxonomy" id="1028688"/>
    <lineage>
        <taxon>Eukaryota</taxon>
        <taxon>Metazoa</taxon>
        <taxon>Spiralia</taxon>
        <taxon>Lophotrochozoa</taxon>
        <taxon>Mollusca</taxon>
        <taxon>Gastropoda</taxon>
        <taxon>Heterobranchia</taxon>
        <taxon>Euthyneura</taxon>
        <taxon>Panpulmonata</taxon>
        <taxon>Eupulmonata</taxon>
        <taxon>Stylommatophora</taxon>
        <taxon>Helicina</taxon>
        <taxon>Arionoidea</taxon>
        <taxon>Arionidae</taxon>
        <taxon>Arion</taxon>
    </lineage>
</organism>
<feature type="compositionally biased region" description="Basic and acidic residues" evidence="1">
    <location>
        <begin position="32"/>
        <end position="42"/>
    </location>
</feature>
<dbReference type="EMBL" id="HACG01003842">
    <property type="protein sequence ID" value="CEK50707.1"/>
    <property type="molecule type" value="Transcribed_RNA"/>
</dbReference>
<feature type="non-terminal residue" evidence="2">
    <location>
        <position position="76"/>
    </location>
</feature>
<evidence type="ECO:0000256" key="1">
    <source>
        <dbReference type="SAM" id="MobiDB-lite"/>
    </source>
</evidence>
<feature type="non-terminal residue" evidence="2">
    <location>
        <position position="1"/>
    </location>
</feature>
<evidence type="ECO:0000313" key="2">
    <source>
        <dbReference type="EMBL" id="CEK50707.1"/>
    </source>
</evidence>
<name>A0A0B6Y316_9EUPU</name>
<sequence length="76" mass="8828">VRSAKNMKSTKREKSSPLRNNGNSHIRKHSRKLPERSDMDHNDVMNNIKKVELNRDDILFSEKDLLGCGTFSQVFK</sequence>
<protein>
    <submittedName>
        <fullName evidence="2">Uncharacterized protein</fullName>
    </submittedName>
</protein>
<gene>
    <name evidence="2" type="primary">ORF11481</name>
</gene>